<dbReference type="Proteomes" id="UP000182444">
    <property type="component" value="Chromosome 1F"/>
</dbReference>
<sequence length="171" mass="19269">MFHRYIQSVGPPQILNTLSYPSSSPTSTVNVLISFFPLSPTLFMPHASGLWAQIPEIRDALDLPLLTRCVYMDKIYPSGSTLSFPQCCMMSYSVVLYVLALERRKKRTEPLYPLLMIASLCGSGPGHAILYRDTHRERKKEREEIRALKDAQIVAQQPPRSIGPPLQHLGT</sequence>
<proteinExistence type="predicted"/>
<reference evidence="1 2" key="1">
    <citation type="journal article" date="2016" name="PLoS ONE">
        <title>Sequence Assembly of Yarrowia lipolytica Strain W29/CLIB89 Shows Transposable Element Diversity.</title>
        <authorList>
            <person name="Magnan C."/>
            <person name="Yu J."/>
            <person name="Chang I."/>
            <person name="Jahn E."/>
            <person name="Kanomata Y."/>
            <person name="Wu J."/>
            <person name="Zeller M."/>
            <person name="Oakes M."/>
            <person name="Baldi P."/>
            <person name="Sandmeyer S."/>
        </authorList>
    </citation>
    <scope>NUCLEOTIDE SEQUENCE [LARGE SCALE GENOMIC DNA]</scope>
    <source>
        <strain evidence="2">CLIB89(W29)</strain>
    </source>
</reference>
<dbReference type="EMBL" id="CP017558">
    <property type="protein sequence ID" value="AOW07368.1"/>
    <property type="molecule type" value="Genomic_DNA"/>
</dbReference>
<organism evidence="1 2">
    <name type="scientific">Yarrowia lipolytica</name>
    <name type="common">Candida lipolytica</name>
    <dbReference type="NCBI Taxonomy" id="4952"/>
    <lineage>
        <taxon>Eukaryota</taxon>
        <taxon>Fungi</taxon>
        <taxon>Dikarya</taxon>
        <taxon>Ascomycota</taxon>
        <taxon>Saccharomycotina</taxon>
        <taxon>Dipodascomycetes</taxon>
        <taxon>Dipodascales</taxon>
        <taxon>Dipodascales incertae sedis</taxon>
        <taxon>Yarrowia</taxon>
    </lineage>
</organism>
<name>A0A1D8NP33_YARLL</name>
<gene>
    <name evidence="1" type="ORF">YALI1_F24489g</name>
</gene>
<dbReference type="GeneID" id="94584009"/>
<evidence type="ECO:0000313" key="1">
    <source>
        <dbReference type="EMBL" id="AOW07368.1"/>
    </source>
</evidence>
<protein>
    <submittedName>
        <fullName evidence="1">Uncharacterized protein</fullName>
    </submittedName>
</protein>
<dbReference type="RefSeq" id="XP_068139531.1">
    <property type="nucleotide sequence ID" value="XM_068283430.1"/>
</dbReference>
<dbReference type="VEuPathDB" id="FungiDB:YALI1_F24489g"/>
<dbReference type="AlphaFoldDB" id="A0A1D8NP33"/>
<accession>A0A1D8NP33</accession>
<evidence type="ECO:0000313" key="2">
    <source>
        <dbReference type="Proteomes" id="UP000182444"/>
    </source>
</evidence>